<dbReference type="Gene3D" id="3.40.50.1820">
    <property type="entry name" value="alpha/beta hydrolase"/>
    <property type="match status" value="1"/>
</dbReference>
<evidence type="ECO:0000313" key="4">
    <source>
        <dbReference type="Proteomes" id="UP000619260"/>
    </source>
</evidence>
<dbReference type="PANTHER" id="PTHR43056">
    <property type="entry name" value="PEPTIDASE S9 PROLYL OLIGOPEPTIDASE"/>
    <property type="match status" value="1"/>
</dbReference>
<organism evidence="3 4">
    <name type="scientific">Virgisporangium aliadipatigenens</name>
    <dbReference type="NCBI Taxonomy" id="741659"/>
    <lineage>
        <taxon>Bacteria</taxon>
        <taxon>Bacillati</taxon>
        <taxon>Actinomycetota</taxon>
        <taxon>Actinomycetes</taxon>
        <taxon>Micromonosporales</taxon>
        <taxon>Micromonosporaceae</taxon>
        <taxon>Virgisporangium</taxon>
    </lineage>
</organism>
<dbReference type="InterPro" id="IPR029058">
    <property type="entry name" value="AB_hydrolase_fold"/>
</dbReference>
<dbReference type="Gene3D" id="1.10.3020.10">
    <property type="entry name" value="alpha-amino acid ester hydrolase ( Helical cap domain)"/>
    <property type="match status" value="1"/>
</dbReference>
<dbReference type="InterPro" id="IPR005674">
    <property type="entry name" value="CocE/Ser_esterase"/>
</dbReference>
<dbReference type="SMART" id="SM00939">
    <property type="entry name" value="PepX_C"/>
    <property type="match status" value="1"/>
</dbReference>
<dbReference type="InterPro" id="IPR013736">
    <property type="entry name" value="Xaa-Pro_dipept_C"/>
</dbReference>
<dbReference type="GO" id="GO:0008239">
    <property type="term" value="F:dipeptidyl-peptidase activity"/>
    <property type="evidence" value="ECO:0007669"/>
    <property type="project" value="InterPro"/>
</dbReference>
<accession>A0A8J3YQT1</accession>
<proteinExistence type="predicted"/>
<dbReference type="EMBL" id="BOPF01000023">
    <property type="protein sequence ID" value="GIJ48887.1"/>
    <property type="molecule type" value="Genomic_DNA"/>
</dbReference>
<name>A0A8J3YQT1_9ACTN</name>
<feature type="domain" description="Xaa-Pro dipeptidyl-peptidase C-terminal" evidence="2">
    <location>
        <begin position="323"/>
        <end position="573"/>
    </location>
</feature>
<keyword evidence="4" id="KW-1185">Reference proteome</keyword>
<dbReference type="NCBIfam" id="TIGR00976">
    <property type="entry name" value="CocE_NonD"/>
    <property type="match status" value="1"/>
</dbReference>
<comment type="caution">
    <text evidence="3">The sequence shown here is derived from an EMBL/GenBank/DDBJ whole genome shotgun (WGS) entry which is preliminary data.</text>
</comment>
<dbReference type="InterPro" id="IPR000383">
    <property type="entry name" value="Xaa-Pro-like_dom"/>
</dbReference>
<dbReference type="InterPro" id="IPR008979">
    <property type="entry name" value="Galactose-bd-like_sf"/>
</dbReference>
<dbReference type="Proteomes" id="UP000619260">
    <property type="component" value="Unassembled WGS sequence"/>
</dbReference>
<dbReference type="Pfam" id="PF08530">
    <property type="entry name" value="PepX_C"/>
    <property type="match status" value="1"/>
</dbReference>
<dbReference type="SUPFAM" id="SSF49785">
    <property type="entry name" value="Galactose-binding domain-like"/>
    <property type="match status" value="1"/>
</dbReference>
<dbReference type="AlphaFoldDB" id="A0A8J3YQT1"/>
<sequence length="581" mass="63218">MDKRMSLCIDAGVAVPMRDGVTLATDLWKPAGTGPWPVLLARTPYGRTSTAHLGNPKLPDIRALVEHGYLVVVQDVRGTGDSPGVMEPHRFDRSDTLDTVAWIAARPWCDGSVGMWGASYMGFPQWQAATEAPPALRAIAPLMTSADVYRAWYSAQGGVSQGTLFNWSARMAAANLSRTGNDDPSDQRAAAEIRAALDDADTLNSLSIGDRGALLRGLPWLGEMLAHPGYDAYWEALAALNRSSAITVPALNMTGWYDVFAGEVVRAYTTMRRTGGSVAAREGQRLIIGPWGHGDGADQGVFPDRSFGPAGSVRAAAMTQAHLRFFDRWVRGRTEVEPGARVRIFVMGLDRWREEEDWPLPDTRYEDYFLHSSGRANTSEGDGRLYRSPASDEVDDSFSYDPLDPVPTVGGATLGVGGFSGPADQAAVERRADVLCYTGDRLDEPLEVTGHVALTVHMSSTAVDTDVTGKLVDVFPDGRAIILCEGLCRLRYRASVSRPQPLEPGRVVEVTIDMGVTSNVFRPGHRIRLEVSSSNFPRYDRNTNNGGTLAATTEPRVARNRIFHGPTRPSRLTLPVIARPR</sequence>
<dbReference type="Gene3D" id="2.60.120.260">
    <property type="entry name" value="Galactose-binding domain-like"/>
    <property type="match status" value="1"/>
</dbReference>
<evidence type="ECO:0000313" key="3">
    <source>
        <dbReference type="EMBL" id="GIJ48887.1"/>
    </source>
</evidence>
<dbReference type="PANTHER" id="PTHR43056:SF10">
    <property type="entry name" value="COCE_NOND FAMILY, PUTATIVE (AFU_ORTHOLOGUE AFUA_7G00600)-RELATED"/>
    <property type="match status" value="1"/>
</dbReference>
<protein>
    <submittedName>
        <fullName evidence="3">X-Pro dipeptidyl-peptidase</fullName>
    </submittedName>
</protein>
<keyword evidence="1" id="KW-0378">Hydrolase</keyword>
<evidence type="ECO:0000256" key="1">
    <source>
        <dbReference type="ARBA" id="ARBA00022801"/>
    </source>
</evidence>
<dbReference type="Pfam" id="PF02129">
    <property type="entry name" value="Peptidase_S15"/>
    <property type="match status" value="1"/>
</dbReference>
<evidence type="ECO:0000259" key="2">
    <source>
        <dbReference type="SMART" id="SM00939"/>
    </source>
</evidence>
<dbReference type="InterPro" id="IPR050585">
    <property type="entry name" value="Xaa-Pro_dipeptidyl-ppase/CocE"/>
</dbReference>
<reference evidence="3" key="1">
    <citation type="submission" date="2021-01" db="EMBL/GenBank/DDBJ databases">
        <title>Whole genome shotgun sequence of Virgisporangium aliadipatigenens NBRC 105644.</title>
        <authorList>
            <person name="Komaki H."/>
            <person name="Tamura T."/>
        </authorList>
    </citation>
    <scope>NUCLEOTIDE SEQUENCE</scope>
    <source>
        <strain evidence="3">NBRC 105644</strain>
    </source>
</reference>
<dbReference type="SUPFAM" id="SSF53474">
    <property type="entry name" value="alpha/beta-Hydrolases"/>
    <property type="match status" value="1"/>
</dbReference>
<gene>
    <name evidence="3" type="ORF">Val02_57730</name>
</gene>